<evidence type="ECO:0000313" key="2">
    <source>
        <dbReference type="EMBL" id="PNT76763.1"/>
    </source>
</evidence>
<sequence>MAWLHDEGLSEDATCPLCNQELETIDHLLQCPFSRSLWFDALSIFGWGFWTPSPLATLKCWWTDFLSIRGPARKKASSVVLLILREIWLERNCLIFRNIDRPRHIILDGIRLEVARWKEVGLLRD</sequence>
<reference evidence="3" key="3">
    <citation type="submission" date="2018-08" db="UniProtKB">
        <authorList>
            <consortium name="EnsemblPlants"/>
        </authorList>
    </citation>
    <scope>IDENTIFICATION</scope>
    <source>
        <strain evidence="3">cv. Bd21</strain>
    </source>
</reference>
<dbReference type="EMBL" id="CM000880">
    <property type="protein sequence ID" value="PNT76763.1"/>
    <property type="molecule type" value="Genomic_DNA"/>
</dbReference>
<evidence type="ECO:0000313" key="4">
    <source>
        <dbReference type="Proteomes" id="UP000008810"/>
    </source>
</evidence>
<keyword evidence="4" id="KW-1185">Reference proteome</keyword>
<evidence type="ECO:0000259" key="1">
    <source>
        <dbReference type="Pfam" id="PF13966"/>
    </source>
</evidence>
<accession>A0A2K2DR52</accession>
<evidence type="ECO:0000313" key="3">
    <source>
        <dbReference type="EnsemblPlants" id="PNT76763"/>
    </source>
</evidence>
<reference evidence="2 3" key="1">
    <citation type="journal article" date="2010" name="Nature">
        <title>Genome sequencing and analysis of the model grass Brachypodium distachyon.</title>
        <authorList>
            <consortium name="International Brachypodium Initiative"/>
        </authorList>
    </citation>
    <scope>NUCLEOTIDE SEQUENCE [LARGE SCALE GENOMIC DNA]</scope>
    <source>
        <strain evidence="2 3">Bd21</strain>
    </source>
</reference>
<dbReference type="InParanoid" id="A0A2K2DR52"/>
<feature type="domain" description="Reverse transcriptase zinc-binding" evidence="1">
    <location>
        <begin position="3"/>
        <end position="38"/>
    </location>
</feature>
<dbReference type="Gramene" id="PNT76763">
    <property type="protein sequence ID" value="PNT76763"/>
    <property type="gene ID" value="BRADI_1g53012v3"/>
</dbReference>
<dbReference type="OrthoDB" id="686619at2759"/>
<gene>
    <name evidence="2" type="ORF">BRADI_1g53012v3</name>
</gene>
<reference evidence="2" key="2">
    <citation type="submission" date="2017-06" db="EMBL/GenBank/DDBJ databases">
        <title>WGS assembly of Brachypodium distachyon.</title>
        <authorList>
            <consortium name="The International Brachypodium Initiative"/>
            <person name="Lucas S."/>
            <person name="Harmon-Smith M."/>
            <person name="Lail K."/>
            <person name="Tice H."/>
            <person name="Grimwood J."/>
            <person name="Bruce D."/>
            <person name="Barry K."/>
            <person name="Shu S."/>
            <person name="Lindquist E."/>
            <person name="Wang M."/>
            <person name="Pitluck S."/>
            <person name="Vogel J.P."/>
            <person name="Garvin D.F."/>
            <person name="Mockler T.C."/>
            <person name="Schmutz J."/>
            <person name="Rokhsar D."/>
            <person name="Bevan M.W."/>
        </authorList>
    </citation>
    <scope>NUCLEOTIDE SEQUENCE</scope>
    <source>
        <strain evidence="2">Bd21</strain>
    </source>
</reference>
<protein>
    <recommendedName>
        <fullName evidence="1">Reverse transcriptase zinc-binding domain-containing protein</fullName>
    </recommendedName>
</protein>
<dbReference type="EnsemblPlants" id="PNT76763">
    <property type="protein sequence ID" value="PNT76763"/>
    <property type="gene ID" value="BRADI_1g53012v3"/>
</dbReference>
<dbReference type="InterPro" id="IPR026960">
    <property type="entry name" value="RVT-Znf"/>
</dbReference>
<dbReference type="AlphaFoldDB" id="A0A2K2DR52"/>
<name>A0A2K2DR52_BRADI</name>
<dbReference type="Proteomes" id="UP000008810">
    <property type="component" value="Chromosome 1"/>
</dbReference>
<proteinExistence type="predicted"/>
<dbReference type="Pfam" id="PF13966">
    <property type="entry name" value="zf-RVT"/>
    <property type="match status" value="1"/>
</dbReference>
<organism evidence="2">
    <name type="scientific">Brachypodium distachyon</name>
    <name type="common">Purple false brome</name>
    <name type="synonym">Trachynia distachya</name>
    <dbReference type="NCBI Taxonomy" id="15368"/>
    <lineage>
        <taxon>Eukaryota</taxon>
        <taxon>Viridiplantae</taxon>
        <taxon>Streptophyta</taxon>
        <taxon>Embryophyta</taxon>
        <taxon>Tracheophyta</taxon>
        <taxon>Spermatophyta</taxon>
        <taxon>Magnoliopsida</taxon>
        <taxon>Liliopsida</taxon>
        <taxon>Poales</taxon>
        <taxon>Poaceae</taxon>
        <taxon>BOP clade</taxon>
        <taxon>Pooideae</taxon>
        <taxon>Stipodae</taxon>
        <taxon>Brachypodieae</taxon>
        <taxon>Brachypodium</taxon>
    </lineage>
</organism>